<gene>
    <name evidence="1" type="ORF">PR048_004980</name>
</gene>
<comment type="caution">
    <text evidence="1">The sequence shown here is derived from an EMBL/GenBank/DDBJ whole genome shotgun (WGS) entry which is preliminary data.</text>
</comment>
<name>A0ABQ9I6Z4_9NEOP</name>
<dbReference type="PANTHER" id="PTHR45749:SF35">
    <property type="entry name" value="AC-LIKE TRANSPOSASE-RELATED"/>
    <property type="match status" value="1"/>
</dbReference>
<accession>A0ABQ9I6Z4</accession>
<protein>
    <submittedName>
        <fullName evidence="1">Uncharacterized protein</fullName>
    </submittedName>
</protein>
<evidence type="ECO:0000313" key="2">
    <source>
        <dbReference type="Proteomes" id="UP001159363"/>
    </source>
</evidence>
<evidence type="ECO:0000313" key="1">
    <source>
        <dbReference type="EMBL" id="KAJ8892400.1"/>
    </source>
</evidence>
<reference evidence="1 2" key="1">
    <citation type="submission" date="2023-02" db="EMBL/GenBank/DDBJ databases">
        <title>LHISI_Scaffold_Assembly.</title>
        <authorList>
            <person name="Stuart O.P."/>
            <person name="Cleave R."/>
            <person name="Magrath M.J.L."/>
            <person name="Mikheyev A.S."/>
        </authorList>
    </citation>
    <scope>NUCLEOTIDE SEQUENCE [LARGE SCALE GENOMIC DNA]</scope>
    <source>
        <strain evidence="1">Daus_M_001</strain>
        <tissue evidence="1">Leg muscle</tissue>
    </source>
</reference>
<keyword evidence="2" id="KW-1185">Reference proteome</keyword>
<dbReference type="PANTHER" id="PTHR45749">
    <property type="match status" value="1"/>
</dbReference>
<proteinExistence type="predicted"/>
<organism evidence="1 2">
    <name type="scientific">Dryococelus australis</name>
    <dbReference type="NCBI Taxonomy" id="614101"/>
    <lineage>
        <taxon>Eukaryota</taxon>
        <taxon>Metazoa</taxon>
        <taxon>Ecdysozoa</taxon>
        <taxon>Arthropoda</taxon>
        <taxon>Hexapoda</taxon>
        <taxon>Insecta</taxon>
        <taxon>Pterygota</taxon>
        <taxon>Neoptera</taxon>
        <taxon>Polyneoptera</taxon>
        <taxon>Phasmatodea</taxon>
        <taxon>Verophasmatodea</taxon>
        <taxon>Anareolatae</taxon>
        <taxon>Phasmatidae</taxon>
        <taxon>Eurycanthinae</taxon>
        <taxon>Dryococelus</taxon>
    </lineage>
</organism>
<dbReference type="EMBL" id="JARBHB010000002">
    <property type="protein sequence ID" value="KAJ8892400.1"/>
    <property type="molecule type" value="Genomic_DNA"/>
</dbReference>
<dbReference type="Proteomes" id="UP001159363">
    <property type="component" value="Chromosome 2"/>
</dbReference>
<sequence length="83" mass="9950">MAEHLRRVPSQWSKCHYLCKTIQNDDLQKAKYYSVNLNCTPDVNHTEQMTMVVRFVQAEKNEDISLREHFLVIRRRGTHEKFS</sequence>